<dbReference type="Proteomes" id="UP000499080">
    <property type="component" value="Unassembled WGS sequence"/>
</dbReference>
<comment type="caution">
    <text evidence="1">The sequence shown here is derived from an EMBL/GenBank/DDBJ whole genome shotgun (WGS) entry which is preliminary data.</text>
</comment>
<organism evidence="1 2">
    <name type="scientific">Araneus ventricosus</name>
    <name type="common">Orbweaver spider</name>
    <name type="synonym">Epeira ventricosa</name>
    <dbReference type="NCBI Taxonomy" id="182803"/>
    <lineage>
        <taxon>Eukaryota</taxon>
        <taxon>Metazoa</taxon>
        <taxon>Ecdysozoa</taxon>
        <taxon>Arthropoda</taxon>
        <taxon>Chelicerata</taxon>
        <taxon>Arachnida</taxon>
        <taxon>Araneae</taxon>
        <taxon>Araneomorphae</taxon>
        <taxon>Entelegynae</taxon>
        <taxon>Araneoidea</taxon>
        <taxon>Araneidae</taxon>
        <taxon>Araneus</taxon>
    </lineage>
</organism>
<proteinExistence type="predicted"/>
<protein>
    <submittedName>
        <fullName evidence="1">Uncharacterized protein</fullName>
    </submittedName>
</protein>
<evidence type="ECO:0000313" key="1">
    <source>
        <dbReference type="EMBL" id="GBM71837.1"/>
    </source>
</evidence>
<sequence>MSTLQHTCIARRMIDYALLLCREFATKLPHQVCHDKLISRKITLAASVHAIWVVANHLATARPVPKEVRTIAVGGTINATIAIPPGEASFCSNPSVYSRCPRGDG</sequence>
<keyword evidence="2" id="KW-1185">Reference proteome</keyword>
<dbReference type="AlphaFoldDB" id="A0A4Y2I265"/>
<reference evidence="1 2" key="1">
    <citation type="journal article" date="2019" name="Sci. Rep.">
        <title>Orb-weaving spider Araneus ventricosus genome elucidates the spidroin gene catalogue.</title>
        <authorList>
            <person name="Kono N."/>
            <person name="Nakamura H."/>
            <person name="Ohtoshi R."/>
            <person name="Moran D.A.P."/>
            <person name="Shinohara A."/>
            <person name="Yoshida Y."/>
            <person name="Fujiwara M."/>
            <person name="Mori M."/>
            <person name="Tomita M."/>
            <person name="Arakawa K."/>
        </authorList>
    </citation>
    <scope>NUCLEOTIDE SEQUENCE [LARGE SCALE GENOMIC DNA]</scope>
</reference>
<evidence type="ECO:0000313" key="2">
    <source>
        <dbReference type="Proteomes" id="UP000499080"/>
    </source>
</evidence>
<accession>A0A4Y2I265</accession>
<dbReference type="EMBL" id="BGPR01002338">
    <property type="protein sequence ID" value="GBM71837.1"/>
    <property type="molecule type" value="Genomic_DNA"/>
</dbReference>
<name>A0A4Y2I265_ARAVE</name>
<gene>
    <name evidence="1" type="ORF">AVEN_159957_1</name>
</gene>